<protein>
    <submittedName>
        <fullName evidence="3">Alpha/beta hydrolase</fullName>
    </submittedName>
</protein>
<dbReference type="EMBL" id="BAAAME010000005">
    <property type="protein sequence ID" value="GAA1749497.1"/>
    <property type="molecule type" value="Genomic_DNA"/>
</dbReference>
<dbReference type="InterPro" id="IPR000639">
    <property type="entry name" value="Epox_hydrolase-like"/>
</dbReference>
<name>A0ABN2K724_9ACTN</name>
<gene>
    <name evidence="3" type="ORF">GCM10009710_31850</name>
</gene>
<evidence type="ECO:0000259" key="2">
    <source>
        <dbReference type="Pfam" id="PF00561"/>
    </source>
</evidence>
<evidence type="ECO:0000256" key="1">
    <source>
        <dbReference type="ARBA" id="ARBA00022801"/>
    </source>
</evidence>
<reference evidence="3 4" key="1">
    <citation type="journal article" date="2019" name="Int. J. Syst. Evol. Microbiol.">
        <title>The Global Catalogue of Microorganisms (GCM) 10K type strain sequencing project: providing services to taxonomists for standard genome sequencing and annotation.</title>
        <authorList>
            <consortium name="The Broad Institute Genomics Platform"/>
            <consortium name="The Broad Institute Genome Sequencing Center for Infectious Disease"/>
            <person name="Wu L."/>
            <person name="Ma J."/>
        </authorList>
    </citation>
    <scope>NUCLEOTIDE SEQUENCE [LARGE SCALE GENOMIC DNA]</scope>
    <source>
        <strain evidence="3 4">JCM 13518</strain>
    </source>
</reference>
<dbReference type="PANTHER" id="PTHR43329">
    <property type="entry name" value="EPOXIDE HYDROLASE"/>
    <property type="match status" value="1"/>
</dbReference>
<dbReference type="PRINTS" id="PR00412">
    <property type="entry name" value="EPOXHYDRLASE"/>
</dbReference>
<keyword evidence="1 3" id="KW-0378">Hydrolase</keyword>
<keyword evidence="4" id="KW-1185">Reference proteome</keyword>
<dbReference type="Gene3D" id="3.40.50.1820">
    <property type="entry name" value="alpha/beta hydrolase"/>
    <property type="match status" value="1"/>
</dbReference>
<proteinExistence type="predicted"/>
<dbReference type="InterPro" id="IPR000073">
    <property type="entry name" value="AB_hydrolase_1"/>
</dbReference>
<sequence length="308" mass="33746">MSEATGIDRLTVRTDDLELAALAWGPSSGPLALLLHGYPDSPHSWRAVAEQLAAQGYRVVAPWTRGYAPSDVPRDGSFHIGALAHDARELHRVLGGDGRAVLVGHDWGAVAAHAVAGTDGQPFRRIVAMSVPPLGAMLAHDDGRLAWLGRVGRQVLLSWYMAFQQVPVLSERSLDRLVPLLWRRWSPGLRSGVEVDAAWEAIRDRRSEVLRYYRHAAPWSRVPRRYRAAQAGVARRPVVPVLYLHGVDDGCILRDWSDRTLSVLPPGSRVETVPDAGHFLQVEQPDVVAAHVLAFVGVPDGDAERADP</sequence>
<comment type="caution">
    <text evidence="3">The sequence shown here is derived from an EMBL/GenBank/DDBJ whole genome shotgun (WGS) entry which is preliminary data.</text>
</comment>
<dbReference type="Pfam" id="PF00561">
    <property type="entry name" value="Abhydrolase_1"/>
    <property type="match status" value="1"/>
</dbReference>
<dbReference type="SUPFAM" id="SSF53474">
    <property type="entry name" value="alpha/beta-Hydrolases"/>
    <property type="match status" value="1"/>
</dbReference>
<feature type="domain" description="AB hydrolase-1" evidence="2">
    <location>
        <begin position="33"/>
        <end position="284"/>
    </location>
</feature>
<evidence type="ECO:0000313" key="3">
    <source>
        <dbReference type="EMBL" id="GAA1749497.1"/>
    </source>
</evidence>
<accession>A0ABN2K724</accession>
<dbReference type="RefSeq" id="WP_344203381.1">
    <property type="nucleotide sequence ID" value="NZ_BAAAME010000005.1"/>
</dbReference>
<dbReference type="InterPro" id="IPR029058">
    <property type="entry name" value="AB_hydrolase_fold"/>
</dbReference>
<organism evidence="3 4">
    <name type="scientific">Aeromicrobium alkaliterrae</name>
    <dbReference type="NCBI Taxonomy" id="302168"/>
    <lineage>
        <taxon>Bacteria</taxon>
        <taxon>Bacillati</taxon>
        <taxon>Actinomycetota</taxon>
        <taxon>Actinomycetes</taxon>
        <taxon>Propionibacteriales</taxon>
        <taxon>Nocardioidaceae</taxon>
        <taxon>Aeromicrobium</taxon>
    </lineage>
</organism>
<dbReference type="GO" id="GO:0016787">
    <property type="term" value="F:hydrolase activity"/>
    <property type="evidence" value="ECO:0007669"/>
    <property type="project" value="UniProtKB-KW"/>
</dbReference>
<evidence type="ECO:0000313" key="4">
    <source>
        <dbReference type="Proteomes" id="UP001501057"/>
    </source>
</evidence>
<dbReference type="Proteomes" id="UP001501057">
    <property type="component" value="Unassembled WGS sequence"/>
</dbReference>